<protein>
    <submittedName>
        <fullName evidence="5">Mitomycin radical oxidase</fullName>
    </submittedName>
</protein>
<dbReference type="InterPro" id="IPR016169">
    <property type="entry name" value="FAD-bd_PCMH_sub2"/>
</dbReference>
<evidence type="ECO:0000313" key="6">
    <source>
        <dbReference type="Proteomes" id="UP000176998"/>
    </source>
</evidence>
<dbReference type="RefSeq" id="XP_022470188.1">
    <property type="nucleotide sequence ID" value="XM_022623281.1"/>
</dbReference>
<keyword evidence="2" id="KW-0285">Flavoprotein</keyword>
<dbReference type="PANTHER" id="PTHR42973:SF13">
    <property type="entry name" value="FAD-BINDING PCMH-TYPE DOMAIN-CONTAINING PROTEIN"/>
    <property type="match status" value="1"/>
</dbReference>
<proteinExistence type="inferred from homology"/>
<evidence type="ECO:0000256" key="3">
    <source>
        <dbReference type="ARBA" id="ARBA00022827"/>
    </source>
</evidence>
<evidence type="ECO:0000256" key="4">
    <source>
        <dbReference type="ARBA" id="ARBA00023002"/>
    </source>
</evidence>
<evidence type="ECO:0000256" key="1">
    <source>
        <dbReference type="ARBA" id="ARBA00005466"/>
    </source>
</evidence>
<dbReference type="GeneID" id="34564791"/>
<dbReference type="PANTHER" id="PTHR42973">
    <property type="entry name" value="BINDING OXIDOREDUCTASE, PUTATIVE (AFU_ORTHOLOGUE AFUA_1G17690)-RELATED"/>
    <property type="match status" value="1"/>
</dbReference>
<name>A0A1G4AV21_9PEZI</name>
<comment type="caution">
    <text evidence="5">The sequence shown here is derived from an EMBL/GenBank/DDBJ whole genome shotgun (WGS) entry which is preliminary data.</text>
</comment>
<dbReference type="OrthoDB" id="2151789at2759"/>
<comment type="similarity">
    <text evidence="1">Belongs to the oxygen-dependent FAD-linked oxidoreductase family.</text>
</comment>
<dbReference type="Gene3D" id="3.30.465.10">
    <property type="match status" value="1"/>
</dbReference>
<dbReference type="EMBL" id="MJBS01000130">
    <property type="protein sequence ID" value="OHE93020.1"/>
    <property type="molecule type" value="Genomic_DNA"/>
</dbReference>
<dbReference type="InterPro" id="IPR050416">
    <property type="entry name" value="FAD-linked_Oxidoreductase"/>
</dbReference>
<reference evidence="5 6" key="1">
    <citation type="submission" date="2016-09" db="EMBL/GenBank/DDBJ databases">
        <authorList>
            <person name="Capua I."/>
            <person name="De Benedictis P."/>
            <person name="Joannis T."/>
            <person name="Lombin L.H."/>
            <person name="Cattoli G."/>
        </authorList>
    </citation>
    <scope>NUCLEOTIDE SEQUENCE [LARGE SCALE GENOMIC DNA]</scope>
    <source>
        <strain evidence="5 6">IMI 309357</strain>
    </source>
</reference>
<keyword evidence="6" id="KW-1185">Reference proteome</keyword>
<keyword evidence="4" id="KW-0560">Oxidoreductase</keyword>
<dbReference type="Proteomes" id="UP000176998">
    <property type="component" value="Unassembled WGS sequence"/>
</dbReference>
<accession>A0A1G4AV21</accession>
<keyword evidence="3" id="KW-0274">FAD</keyword>
<organism evidence="5 6">
    <name type="scientific">Colletotrichum orchidophilum</name>
    <dbReference type="NCBI Taxonomy" id="1209926"/>
    <lineage>
        <taxon>Eukaryota</taxon>
        <taxon>Fungi</taxon>
        <taxon>Dikarya</taxon>
        <taxon>Ascomycota</taxon>
        <taxon>Pezizomycotina</taxon>
        <taxon>Sordariomycetes</taxon>
        <taxon>Hypocreomycetidae</taxon>
        <taxon>Glomerellales</taxon>
        <taxon>Glomerellaceae</taxon>
        <taxon>Colletotrichum</taxon>
    </lineage>
</organism>
<dbReference type="GO" id="GO:0016491">
    <property type="term" value="F:oxidoreductase activity"/>
    <property type="evidence" value="ECO:0007669"/>
    <property type="project" value="UniProtKB-KW"/>
</dbReference>
<sequence>MKIVKVQITAFMDVLGLMQDQASPIYQRVQGSNDYTEELLNVPYTILEFFQTKFAIRGLGFTVLPRQSGIENCVLIALVNRYGLSLNPSKQVVRLGPGNSCGRFYDALEREGRAVTREGLAVVGISGLLTGSPPDGVSLFPDSRGFSSADVVTFEVVLAGGKVSDANNTTNTDLWHTLKGGSNNFGIVTRFDMNTFPLPNVVWSGKTPHN</sequence>
<dbReference type="AlphaFoldDB" id="A0A1G4AV21"/>
<evidence type="ECO:0000313" key="5">
    <source>
        <dbReference type="EMBL" id="OHE93020.1"/>
    </source>
</evidence>
<gene>
    <name evidence="5" type="ORF">CORC01_11659</name>
</gene>
<dbReference type="GO" id="GO:0050660">
    <property type="term" value="F:flavin adenine dinucleotide binding"/>
    <property type="evidence" value="ECO:0007669"/>
    <property type="project" value="InterPro"/>
</dbReference>
<dbReference type="SUPFAM" id="SSF56176">
    <property type="entry name" value="FAD-binding/transporter-associated domain-like"/>
    <property type="match status" value="1"/>
</dbReference>
<evidence type="ECO:0000256" key="2">
    <source>
        <dbReference type="ARBA" id="ARBA00022630"/>
    </source>
</evidence>
<dbReference type="STRING" id="1209926.A0A1G4AV21"/>
<dbReference type="InterPro" id="IPR036318">
    <property type="entry name" value="FAD-bd_PCMH-like_sf"/>
</dbReference>